<name>A0A0C9ZCA7_9AGAM</name>
<dbReference type="HOGENOM" id="CLU_2414151_0_0_1"/>
<protein>
    <submittedName>
        <fullName evidence="2">Uncharacterized protein</fullName>
    </submittedName>
</protein>
<evidence type="ECO:0000256" key="1">
    <source>
        <dbReference type="SAM" id="MobiDB-lite"/>
    </source>
</evidence>
<feature type="compositionally biased region" description="Basic and acidic residues" evidence="1">
    <location>
        <begin position="79"/>
        <end position="92"/>
    </location>
</feature>
<accession>A0A0C9ZCA7</accession>
<feature type="region of interest" description="Disordered" evidence="1">
    <location>
        <begin position="73"/>
        <end position="92"/>
    </location>
</feature>
<gene>
    <name evidence="2" type="ORF">PISMIDRAFT_455800</name>
</gene>
<keyword evidence="3" id="KW-1185">Reference proteome</keyword>
<evidence type="ECO:0000313" key="2">
    <source>
        <dbReference type="EMBL" id="KIK23539.1"/>
    </source>
</evidence>
<evidence type="ECO:0000313" key="3">
    <source>
        <dbReference type="Proteomes" id="UP000054018"/>
    </source>
</evidence>
<reference evidence="2 3" key="1">
    <citation type="submission" date="2014-04" db="EMBL/GenBank/DDBJ databases">
        <authorList>
            <consortium name="DOE Joint Genome Institute"/>
            <person name="Kuo A."/>
            <person name="Kohler A."/>
            <person name="Costa M.D."/>
            <person name="Nagy L.G."/>
            <person name="Floudas D."/>
            <person name="Copeland A."/>
            <person name="Barry K.W."/>
            <person name="Cichocki N."/>
            <person name="Veneault-Fourrey C."/>
            <person name="LaButti K."/>
            <person name="Lindquist E.A."/>
            <person name="Lipzen A."/>
            <person name="Lundell T."/>
            <person name="Morin E."/>
            <person name="Murat C."/>
            <person name="Sun H."/>
            <person name="Tunlid A."/>
            <person name="Henrissat B."/>
            <person name="Grigoriev I.V."/>
            <person name="Hibbett D.S."/>
            <person name="Martin F."/>
            <person name="Nordberg H.P."/>
            <person name="Cantor M.N."/>
            <person name="Hua S.X."/>
        </authorList>
    </citation>
    <scope>NUCLEOTIDE SEQUENCE [LARGE SCALE GENOMIC DNA]</scope>
    <source>
        <strain evidence="2 3">441</strain>
    </source>
</reference>
<dbReference type="EMBL" id="KN833725">
    <property type="protein sequence ID" value="KIK23539.1"/>
    <property type="molecule type" value="Genomic_DNA"/>
</dbReference>
<dbReference type="Proteomes" id="UP000054018">
    <property type="component" value="Unassembled WGS sequence"/>
</dbReference>
<sequence length="92" mass="10410">MGMDKGRTLMPCSINDLPCCLDQCNGVMTQVRMMEIVPRHYHRSCGSAHREYTVRLVWSGMLDSSTPMKCWGSSFQPTESDRPLQGHTCDGR</sequence>
<reference evidence="3" key="2">
    <citation type="submission" date="2015-01" db="EMBL/GenBank/DDBJ databases">
        <title>Evolutionary Origins and Diversification of the Mycorrhizal Mutualists.</title>
        <authorList>
            <consortium name="DOE Joint Genome Institute"/>
            <consortium name="Mycorrhizal Genomics Consortium"/>
            <person name="Kohler A."/>
            <person name="Kuo A."/>
            <person name="Nagy L.G."/>
            <person name="Floudas D."/>
            <person name="Copeland A."/>
            <person name="Barry K.W."/>
            <person name="Cichocki N."/>
            <person name="Veneault-Fourrey C."/>
            <person name="LaButti K."/>
            <person name="Lindquist E.A."/>
            <person name="Lipzen A."/>
            <person name="Lundell T."/>
            <person name="Morin E."/>
            <person name="Murat C."/>
            <person name="Riley R."/>
            <person name="Ohm R."/>
            <person name="Sun H."/>
            <person name="Tunlid A."/>
            <person name="Henrissat B."/>
            <person name="Grigoriev I.V."/>
            <person name="Hibbett D.S."/>
            <person name="Martin F."/>
        </authorList>
    </citation>
    <scope>NUCLEOTIDE SEQUENCE [LARGE SCALE GENOMIC DNA]</scope>
    <source>
        <strain evidence="3">441</strain>
    </source>
</reference>
<organism evidence="2 3">
    <name type="scientific">Pisolithus microcarpus 441</name>
    <dbReference type="NCBI Taxonomy" id="765257"/>
    <lineage>
        <taxon>Eukaryota</taxon>
        <taxon>Fungi</taxon>
        <taxon>Dikarya</taxon>
        <taxon>Basidiomycota</taxon>
        <taxon>Agaricomycotina</taxon>
        <taxon>Agaricomycetes</taxon>
        <taxon>Agaricomycetidae</taxon>
        <taxon>Boletales</taxon>
        <taxon>Sclerodermatineae</taxon>
        <taxon>Pisolithaceae</taxon>
        <taxon>Pisolithus</taxon>
    </lineage>
</organism>
<dbReference type="AlphaFoldDB" id="A0A0C9ZCA7"/>
<proteinExistence type="predicted"/>